<feature type="compositionally biased region" description="Pro residues" evidence="1">
    <location>
        <begin position="512"/>
        <end position="522"/>
    </location>
</feature>
<dbReference type="STRING" id="310780.SAMN05216267_10663"/>
<evidence type="ECO:0000313" key="2">
    <source>
        <dbReference type="EMBL" id="SEO99347.1"/>
    </source>
</evidence>
<dbReference type="EMBL" id="FODD01000066">
    <property type="protein sequence ID" value="SEO99347.1"/>
    <property type="molecule type" value="Genomic_DNA"/>
</dbReference>
<dbReference type="RefSeq" id="WP_075018296.1">
    <property type="nucleotide sequence ID" value="NZ_FODD01000066.1"/>
</dbReference>
<feature type="compositionally biased region" description="Basic and acidic residues" evidence="1">
    <location>
        <begin position="549"/>
        <end position="560"/>
    </location>
</feature>
<evidence type="ECO:0000313" key="3">
    <source>
        <dbReference type="Proteomes" id="UP000181951"/>
    </source>
</evidence>
<name>A0A1H8U8G2_9ACTN</name>
<gene>
    <name evidence="2" type="ORF">SAMN05216267_10663</name>
</gene>
<dbReference type="AlphaFoldDB" id="A0A1H8U8G2"/>
<organism evidence="2 3">
    <name type="scientific">Actinacidiphila rubida</name>
    <dbReference type="NCBI Taxonomy" id="310780"/>
    <lineage>
        <taxon>Bacteria</taxon>
        <taxon>Bacillati</taxon>
        <taxon>Actinomycetota</taxon>
        <taxon>Actinomycetes</taxon>
        <taxon>Kitasatosporales</taxon>
        <taxon>Streptomycetaceae</taxon>
        <taxon>Actinacidiphila</taxon>
    </lineage>
</organism>
<feature type="compositionally biased region" description="Basic and acidic residues" evidence="1">
    <location>
        <begin position="672"/>
        <end position="681"/>
    </location>
</feature>
<dbReference type="OrthoDB" id="3320501at2"/>
<protein>
    <submittedName>
        <fullName evidence="2">Uncharacterized protein</fullName>
    </submittedName>
</protein>
<keyword evidence="3" id="KW-1185">Reference proteome</keyword>
<accession>A0A1H8U8G2</accession>
<evidence type="ECO:0000256" key="1">
    <source>
        <dbReference type="SAM" id="MobiDB-lite"/>
    </source>
</evidence>
<reference evidence="2 3" key="1">
    <citation type="submission" date="2016-10" db="EMBL/GenBank/DDBJ databases">
        <authorList>
            <person name="de Groot N.N."/>
        </authorList>
    </citation>
    <scope>NUCLEOTIDE SEQUENCE [LARGE SCALE GENOMIC DNA]</scope>
    <source>
        <strain evidence="2 3">CGMCC 4.2026</strain>
    </source>
</reference>
<feature type="compositionally biased region" description="Low complexity" evidence="1">
    <location>
        <begin position="496"/>
        <end position="511"/>
    </location>
</feature>
<feature type="compositionally biased region" description="Low complexity" evidence="1">
    <location>
        <begin position="662"/>
        <end position="671"/>
    </location>
</feature>
<feature type="region of interest" description="Disordered" evidence="1">
    <location>
        <begin position="662"/>
        <end position="681"/>
    </location>
</feature>
<proteinExistence type="predicted"/>
<dbReference type="Proteomes" id="UP000181951">
    <property type="component" value="Unassembled WGS sequence"/>
</dbReference>
<sequence length="681" mass="69157">MSARRGTGRLRAARPGSGHLQVSVEDRVLVVHTGGSPSEHLAQAAEELRRGYAADQATVLVGAGFCAPEALYALLAPELTDARKDGVRTVRLVMARAAEPGGGALAQALAEAASCDVLAPAGLIVVVPGGTVFAPDLPGAPGGWWHFSPGLAPHRTGTRLPEPAWQAAVERAAPPTTAGCVVEQIPAGLLVLPVGVPPEGADALRYAVPPDPAGPLVLVGSSHTGAVPVDALAEVIAALPGAVRGSVRLAPGDGADLLPAGQGVADLLGIPVRVATGLPLLLDAPSAPAGSPRTVLTDAEGEPSWRPYVEAVTCTPAEAEDSAGPSLGAWRPPIGGLRPGLEPGAMMLDRQWEVVVTRAGLWVGPNGSAVPEEIAARPVNRDLMALDVGIPEVPFDPAVWEALDRLFTALQDDVRERTFVQLHGDCTADDLRDLRRLAMRHDLAVAPRDWRGTAGEDGSPTEAGAPLADVLPLVRRAEAVAQAAALEADEQDEEAGAFAEGPEGAETADPYAPAPAEPPAEPAPARTAFGRTLEPVFTPGPLPTGPRPAGHDDGGADRRPAAAAPSREGRDTGQSGIAQHAGPRPLTVAYGDQERPAAAQAPVGGEQTAFPAAAATAARSTGDQAAAEPMGIAGALVADLPVALAPTFTPPVVPPLAGQAAYAAGGAAAGHAPDRERPDRP</sequence>
<feature type="region of interest" description="Disordered" evidence="1">
    <location>
        <begin position="484"/>
        <end position="606"/>
    </location>
</feature>